<proteinExistence type="predicted"/>
<protein>
    <submittedName>
        <fullName evidence="1">Uncharacterized protein</fullName>
    </submittedName>
</protein>
<dbReference type="EMBL" id="JABAFY010000093">
    <property type="protein sequence ID" value="NME53247.1"/>
    <property type="molecule type" value="Genomic_DNA"/>
</dbReference>
<comment type="caution">
    <text evidence="1">The sequence shown here is derived from an EMBL/GenBank/DDBJ whole genome shotgun (WGS) entry which is preliminary data.</text>
</comment>
<dbReference type="Proteomes" id="UP000522333">
    <property type="component" value="Unassembled WGS sequence"/>
</dbReference>
<evidence type="ECO:0000313" key="2">
    <source>
        <dbReference type="Proteomes" id="UP000522333"/>
    </source>
</evidence>
<sequence length="492" mass="52756">MLDVVPGLSDALAARPDLVDRLMNMLSDDIGKGMELSGSSSEALQDQGLLLMGSALCAQSMLLGLPRPAEHNESLAASLGRAEMPPAHALALDHAVADMRARFGADCLPVGDSAMALNGWNSGERDAVSSLLARDIRASATPVTSGELAALFEARAHDAAANGAFRGLLGEMARRMGLNVDADGLSSVSYALRQRHPELADAIAGAGDRAAVAALLDSLPEAGVLLRVEHDIQASWSRGMDTIYAGMAAATGLSGDEVKARLNLSNINESGRFAYLRQDIRELCGKPETGTDTMPTTEQIQDGYQRIVDRFLTGKTELYRSVDRFDFSPELSVRWKSAVLTNSTLRDGNFLSKCVDIADRMNGAGVEAALGESHLTDMELLELFHSIGMQQNELAIAEFSEELKGMGSDELSAINSFSRQAFLERNPGLVAALNANVERIRALYRLGEEQALEIQRRMSSVPYDSPEMTAIQAEYGAVILGLSLISDVVEIE</sequence>
<dbReference type="AlphaFoldDB" id="A0A848CLH9"/>
<evidence type="ECO:0000313" key="1">
    <source>
        <dbReference type="EMBL" id="NME53247.1"/>
    </source>
</evidence>
<accession>A0A848CLH9</accession>
<name>A0A848CLH9_9BACT</name>
<reference evidence="1 2" key="1">
    <citation type="submission" date="2020-04" db="EMBL/GenBank/DDBJ databases">
        <authorList>
            <person name="Hitch T.C.A."/>
            <person name="Wylensek D."/>
            <person name="Clavel T."/>
        </authorList>
    </citation>
    <scope>NUCLEOTIDE SEQUENCE [LARGE SCALE GENOMIC DNA]</scope>
    <source>
        <strain evidence="1 2">PG-251-APC-1</strain>
    </source>
</reference>
<dbReference type="RefSeq" id="WP_168936524.1">
    <property type="nucleotide sequence ID" value="NZ_JABAFY010000093.1"/>
</dbReference>
<organism evidence="1 2">
    <name type="scientific">Desulfovibrio piger</name>
    <dbReference type="NCBI Taxonomy" id="901"/>
    <lineage>
        <taxon>Bacteria</taxon>
        <taxon>Pseudomonadati</taxon>
        <taxon>Thermodesulfobacteriota</taxon>
        <taxon>Desulfovibrionia</taxon>
        <taxon>Desulfovibrionales</taxon>
        <taxon>Desulfovibrionaceae</taxon>
        <taxon>Desulfovibrio</taxon>
    </lineage>
</organism>
<gene>
    <name evidence="1" type="ORF">HF854_12185</name>
</gene>